<dbReference type="GO" id="GO:0003677">
    <property type="term" value="F:DNA binding"/>
    <property type="evidence" value="ECO:0007669"/>
    <property type="project" value="InterPro"/>
</dbReference>
<dbReference type="Pfam" id="PF04542">
    <property type="entry name" value="Sigma70_r2"/>
    <property type="match status" value="1"/>
</dbReference>
<comment type="similarity">
    <text evidence="1">Belongs to the sigma-70 factor family. ECF subfamily.</text>
</comment>
<organism evidence="7 8">
    <name type="scientific">Mangrovibacterium diazotrophicum</name>
    <dbReference type="NCBI Taxonomy" id="1261403"/>
    <lineage>
        <taxon>Bacteria</taxon>
        <taxon>Pseudomonadati</taxon>
        <taxon>Bacteroidota</taxon>
        <taxon>Bacteroidia</taxon>
        <taxon>Marinilabiliales</taxon>
        <taxon>Prolixibacteraceae</taxon>
        <taxon>Mangrovibacterium</taxon>
    </lineage>
</organism>
<keyword evidence="4" id="KW-0804">Transcription</keyword>
<dbReference type="PANTHER" id="PTHR43133:SF46">
    <property type="entry name" value="RNA POLYMERASE SIGMA-70 FACTOR ECF SUBFAMILY"/>
    <property type="match status" value="1"/>
</dbReference>
<evidence type="ECO:0000259" key="6">
    <source>
        <dbReference type="Pfam" id="PF08281"/>
    </source>
</evidence>
<keyword evidence="3" id="KW-0731">Sigma factor</keyword>
<feature type="domain" description="RNA polymerase sigma-70 region 2" evidence="5">
    <location>
        <begin position="25"/>
        <end position="92"/>
    </location>
</feature>
<dbReference type="InterPro" id="IPR039425">
    <property type="entry name" value="RNA_pol_sigma-70-like"/>
</dbReference>
<keyword evidence="8" id="KW-1185">Reference proteome</keyword>
<dbReference type="AlphaFoldDB" id="A0A419W571"/>
<proteinExistence type="inferred from homology"/>
<evidence type="ECO:0000256" key="2">
    <source>
        <dbReference type="ARBA" id="ARBA00023015"/>
    </source>
</evidence>
<sequence length="192" mass="22778">MNKIFNTKGNQDSQLDWNEENFSSLFDQYYEALCFFADKYLDDLDMSRSVVQDVFVSIWTKRENISPKFSIKSYLYFAVRNRALDHLRRNKRNVEFSEGVENNLLVPFDDRVEEAEITARVNKSINELPERCREVFILCRFEGLKYSQCAEQLNISVKTVESQMAIALKRLREKLADYQYFNVLIGFFLKKN</sequence>
<dbReference type="Pfam" id="PF08281">
    <property type="entry name" value="Sigma70_r4_2"/>
    <property type="match status" value="1"/>
</dbReference>
<dbReference type="CDD" id="cd06171">
    <property type="entry name" value="Sigma70_r4"/>
    <property type="match status" value="1"/>
</dbReference>
<dbReference type="GO" id="GO:0016987">
    <property type="term" value="F:sigma factor activity"/>
    <property type="evidence" value="ECO:0007669"/>
    <property type="project" value="UniProtKB-KW"/>
</dbReference>
<gene>
    <name evidence="7" type="ORF">BC643_0962</name>
</gene>
<name>A0A419W571_9BACT</name>
<evidence type="ECO:0000313" key="7">
    <source>
        <dbReference type="EMBL" id="RKD90621.1"/>
    </source>
</evidence>
<evidence type="ECO:0000256" key="4">
    <source>
        <dbReference type="ARBA" id="ARBA00023163"/>
    </source>
</evidence>
<dbReference type="InterPro" id="IPR013324">
    <property type="entry name" value="RNA_pol_sigma_r3/r4-like"/>
</dbReference>
<evidence type="ECO:0000256" key="1">
    <source>
        <dbReference type="ARBA" id="ARBA00010641"/>
    </source>
</evidence>
<dbReference type="RefSeq" id="WP_120272013.1">
    <property type="nucleotide sequence ID" value="NZ_RAPN01000001.1"/>
</dbReference>
<dbReference type="Gene3D" id="1.10.1740.10">
    <property type="match status" value="1"/>
</dbReference>
<keyword evidence="2" id="KW-0805">Transcription regulation</keyword>
<comment type="caution">
    <text evidence="7">The sequence shown here is derived from an EMBL/GenBank/DDBJ whole genome shotgun (WGS) entry which is preliminary data.</text>
</comment>
<dbReference type="InterPro" id="IPR036388">
    <property type="entry name" value="WH-like_DNA-bd_sf"/>
</dbReference>
<dbReference type="InterPro" id="IPR014327">
    <property type="entry name" value="RNA_pol_sigma70_bacteroid"/>
</dbReference>
<dbReference type="NCBIfam" id="TIGR02937">
    <property type="entry name" value="sigma70-ECF"/>
    <property type="match status" value="1"/>
</dbReference>
<evidence type="ECO:0000259" key="5">
    <source>
        <dbReference type="Pfam" id="PF04542"/>
    </source>
</evidence>
<evidence type="ECO:0000256" key="3">
    <source>
        <dbReference type="ARBA" id="ARBA00023082"/>
    </source>
</evidence>
<reference evidence="7 8" key="1">
    <citation type="submission" date="2018-09" db="EMBL/GenBank/DDBJ databases">
        <title>Genomic Encyclopedia of Archaeal and Bacterial Type Strains, Phase II (KMG-II): from individual species to whole genera.</title>
        <authorList>
            <person name="Goeker M."/>
        </authorList>
    </citation>
    <scope>NUCLEOTIDE SEQUENCE [LARGE SCALE GENOMIC DNA]</scope>
    <source>
        <strain evidence="7 8">DSM 27148</strain>
    </source>
</reference>
<accession>A0A419W571</accession>
<dbReference type="InterPro" id="IPR007627">
    <property type="entry name" value="RNA_pol_sigma70_r2"/>
</dbReference>
<dbReference type="InterPro" id="IPR013325">
    <property type="entry name" value="RNA_pol_sigma_r2"/>
</dbReference>
<protein>
    <submittedName>
        <fullName evidence="7">RNA polymerase sigma-70 factor (ECF subfamily)</fullName>
    </submittedName>
</protein>
<dbReference type="Proteomes" id="UP000283387">
    <property type="component" value="Unassembled WGS sequence"/>
</dbReference>
<dbReference type="Gene3D" id="1.10.10.10">
    <property type="entry name" value="Winged helix-like DNA-binding domain superfamily/Winged helix DNA-binding domain"/>
    <property type="match status" value="1"/>
</dbReference>
<dbReference type="SUPFAM" id="SSF88946">
    <property type="entry name" value="Sigma2 domain of RNA polymerase sigma factors"/>
    <property type="match status" value="1"/>
</dbReference>
<feature type="domain" description="RNA polymerase sigma factor 70 region 4 type 2" evidence="6">
    <location>
        <begin position="123"/>
        <end position="171"/>
    </location>
</feature>
<dbReference type="GO" id="GO:0006352">
    <property type="term" value="P:DNA-templated transcription initiation"/>
    <property type="evidence" value="ECO:0007669"/>
    <property type="project" value="InterPro"/>
</dbReference>
<dbReference type="InterPro" id="IPR013249">
    <property type="entry name" value="RNA_pol_sigma70_r4_t2"/>
</dbReference>
<dbReference type="NCBIfam" id="TIGR02985">
    <property type="entry name" value="Sig70_bacteroi1"/>
    <property type="match status" value="1"/>
</dbReference>
<evidence type="ECO:0000313" key="8">
    <source>
        <dbReference type="Proteomes" id="UP000283387"/>
    </source>
</evidence>
<dbReference type="OrthoDB" id="1100095at2"/>
<dbReference type="PANTHER" id="PTHR43133">
    <property type="entry name" value="RNA POLYMERASE ECF-TYPE SIGMA FACTO"/>
    <property type="match status" value="1"/>
</dbReference>
<dbReference type="InterPro" id="IPR014284">
    <property type="entry name" value="RNA_pol_sigma-70_dom"/>
</dbReference>
<dbReference type="SUPFAM" id="SSF88659">
    <property type="entry name" value="Sigma3 and sigma4 domains of RNA polymerase sigma factors"/>
    <property type="match status" value="1"/>
</dbReference>
<dbReference type="EMBL" id="RAPN01000001">
    <property type="protein sequence ID" value="RKD90621.1"/>
    <property type="molecule type" value="Genomic_DNA"/>
</dbReference>